<dbReference type="Proteomes" id="UP000254771">
    <property type="component" value="Unassembled WGS sequence"/>
</dbReference>
<accession>A0A370DR43</accession>
<dbReference type="PANTHER" id="PTHR34406">
    <property type="entry name" value="PROTEIN YCEI"/>
    <property type="match status" value="1"/>
</dbReference>
<dbReference type="PANTHER" id="PTHR34406:SF1">
    <property type="entry name" value="PROTEIN YCEI"/>
    <property type="match status" value="1"/>
</dbReference>
<evidence type="ECO:0000256" key="1">
    <source>
        <dbReference type="SAM" id="SignalP"/>
    </source>
</evidence>
<comment type="caution">
    <text evidence="3">The sequence shown here is derived from an EMBL/GenBank/DDBJ whole genome shotgun (WGS) entry which is preliminary data.</text>
</comment>
<dbReference type="InterPro" id="IPR007372">
    <property type="entry name" value="Lipid/polyisoprenoid-bd_YceI"/>
</dbReference>
<dbReference type="EMBL" id="QFXE01000007">
    <property type="protein sequence ID" value="RDH87050.1"/>
    <property type="molecule type" value="Genomic_DNA"/>
</dbReference>
<dbReference type="AlphaFoldDB" id="A0A370DR43"/>
<dbReference type="NCBIfam" id="NF002994">
    <property type="entry name" value="PRK03757.1"/>
    <property type="match status" value="1"/>
</dbReference>
<evidence type="ECO:0000259" key="2">
    <source>
        <dbReference type="SMART" id="SM00867"/>
    </source>
</evidence>
<sequence>MKSSCRISFLLLSTLLPLSGSLYAADYVIDTKGSHASIQFKIPHLGYSLLLGRFNKFSGKFSYDEKNPSNAGAEVIINTASVDSNHAERDKHLRSEDFLFVERYPEARFVSTGYHSNGDNTGILNGNLTLRGVTKPISIDVRQIGAGKDPWGGFRRGFEGHTKLKLSDYNINFNIGPASKEVELGLYLEGIRQ</sequence>
<reference evidence="3 4" key="1">
    <citation type="journal article" date="2018" name="ISME J.">
        <title>Endosymbiont genomes yield clues of tubeworm success.</title>
        <authorList>
            <person name="Li Y."/>
            <person name="Liles M.R."/>
            <person name="Halanych K.M."/>
        </authorList>
    </citation>
    <scope>NUCLEOTIDE SEQUENCE [LARGE SCALE GENOMIC DNA]</scope>
    <source>
        <strain evidence="3">A1462</strain>
    </source>
</reference>
<keyword evidence="4" id="KW-1185">Reference proteome</keyword>
<dbReference type="Pfam" id="PF04264">
    <property type="entry name" value="YceI"/>
    <property type="match status" value="1"/>
</dbReference>
<name>A0A370DR43_9GAMM</name>
<organism evidence="3 4">
    <name type="scientific">endosymbiont of Escarpia spicata</name>
    <dbReference type="NCBI Taxonomy" id="2200908"/>
    <lineage>
        <taxon>Bacteria</taxon>
        <taxon>Pseudomonadati</taxon>
        <taxon>Pseudomonadota</taxon>
        <taxon>Gammaproteobacteria</taxon>
        <taxon>sulfur-oxidizing symbionts</taxon>
    </lineage>
</organism>
<feature type="signal peptide" evidence="1">
    <location>
        <begin position="1"/>
        <end position="24"/>
    </location>
</feature>
<feature type="chain" id="PRO_5016762421" evidence="1">
    <location>
        <begin position="25"/>
        <end position="193"/>
    </location>
</feature>
<gene>
    <name evidence="3" type="ORF">DIZ78_06040</name>
</gene>
<dbReference type="Gene3D" id="2.40.128.110">
    <property type="entry name" value="Lipid/polyisoprenoid-binding, YceI-like"/>
    <property type="match status" value="1"/>
</dbReference>
<proteinExistence type="predicted"/>
<evidence type="ECO:0000313" key="3">
    <source>
        <dbReference type="EMBL" id="RDH87050.1"/>
    </source>
</evidence>
<feature type="domain" description="Lipid/polyisoprenoid-binding YceI-like" evidence="2">
    <location>
        <begin position="26"/>
        <end position="191"/>
    </location>
</feature>
<keyword evidence="1" id="KW-0732">Signal</keyword>
<protein>
    <submittedName>
        <fullName evidence="3">YceI family protein</fullName>
    </submittedName>
</protein>
<dbReference type="SUPFAM" id="SSF101874">
    <property type="entry name" value="YceI-like"/>
    <property type="match status" value="1"/>
</dbReference>
<dbReference type="SMART" id="SM00867">
    <property type="entry name" value="YceI"/>
    <property type="match status" value="1"/>
</dbReference>
<dbReference type="InterPro" id="IPR036761">
    <property type="entry name" value="TTHA0802/YceI-like_sf"/>
</dbReference>
<evidence type="ECO:0000313" key="4">
    <source>
        <dbReference type="Proteomes" id="UP000254771"/>
    </source>
</evidence>